<dbReference type="EMBL" id="JRRC01247794">
    <property type="protein sequence ID" value="KHG02204.1"/>
    <property type="molecule type" value="Genomic_DNA"/>
</dbReference>
<protein>
    <submittedName>
        <fullName evidence="1">Uncharacterized protein</fullName>
    </submittedName>
</protein>
<evidence type="ECO:0000313" key="2">
    <source>
        <dbReference type="Proteomes" id="UP000032142"/>
    </source>
</evidence>
<sequence>MAFASYYVYEISWVSLSIPSGSTGNSMIMSKKLQLSPS</sequence>
<accession>A0A0B0MRT6</accession>
<comment type="caution">
    <text evidence="1">The sequence shown here is derived from an EMBL/GenBank/DDBJ whole genome shotgun (WGS) entry which is preliminary data.</text>
</comment>
<gene>
    <name evidence="1" type="ORF">F383_25384</name>
</gene>
<dbReference type="Proteomes" id="UP000032142">
    <property type="component" value="Unassembled WGS sequence"/>
</dbReference>
<proteinExistence type="predicted"/>
<dbReference type="AlphaFoldDB" id="A0A0B0MRT6"/>
<keyword evidence="2" id="KW-1185">Reference proteome</keyword>
<name>A0A0B0MRT6_GOSAR</name>
<evidence type="ECO:0000313" key="1">
    <source>
        <dbReference type="EMBL" id="KHG02204.1"/>
    </source>
</evidence>
<organism evidence="1 2">
    <name type="scientific">Gossypium arboreum</name>
    <name type="common">Tree cotton</name>
    <name type="synonym">Gossypium nanking</name>
    <dbReference type="NCBI Taxonomy" id="29729"/>
    <lineage>
        <taxon>Eukaryota</taxon>
        <taxon>Viridiplantae</taxon>
        <taxon>Streptophyta</taxon>
        <taxon>Embryophyta</taxon>
        <taxon>Tracheophyta</taxon>
        <taxon>Spermatophyta</taxon>
        <taxon>Magnoliopsida</taxon>
        <taxon>eudicotyledons</taxon>
        <taxon>Gunneridae</taxon>
        <taxon>Pentapetalae</taxon>
        <taxon>rosids</taxon>
        <taxon>malvids</taxon>
        <taxon>Malvales</taxon>
        <taxon>Malvaceae</taxon>
        <taxon>Malvoideae</taxon>
        <taxon>Gossypium</taxon>
    </lineage>
</organism>
<reference evidence="2" key="1">
    <citation type="submission" date="2014-09" db="EMBL/GenBank/DDBJ databases">
        <authorList>
            <person name="Mudge J."/>
            <person name="Ramaraj T."/>
            <person name="Lindquist I.E."/>
            <person name="Bharti A.K."/>
            <person name="Sundararajan A."/>
            <person name="Cameron C.T."/>
            <person name="Woodward J.E."/>
            <person name="May G.D."/>
            <person name="Brubaker C."/>
            <person name="Broadhvest J."/>
            <person name="Wilkins T.A."/>
        </authorList>
    </citation>
    <scope>NUCLEOTIDE SEQUENCE</scope>
    <source>
        <strain evidence="2">cv. AKA8401</strain>
    </source>
</reference>